<evidence type="ECO:0000313" key="1">
    <source>
        <dbReference type="EMBL" id="JAU89194.1"/>
    </source>
</evidence>
<dbReference type="EMBL" id="GEVM01016744">
    <property type="protein sequence ID" value="JAU89194.1"/>
    <property type="molecule type" value="Transcribed_RNA"/>
</dbReference>
<organism evidence="1">
    <name type="scientific">Noccaea caerulescens</name>
    <name type="common">Alpine penny-cress</name>
    <name type="synonym">Thlaspi caerulescens</name>
    <dbReference type="NCBI Taxonomy" id="107243"/>
    <lineage>
        <taxon>Eukaryota</taxon>
        <taxon>Viridiplantae</taxon>
        <taxon>Streptophyta</taxon>
        <taxon>Embryophyta</taxon>
        <taxon>Tracheophyta</taxon>
        <taxon>Spermatophyta</taxon>
        <taxon>Magnoliopsida</taxon>
        <taxon>eudicotyledons</taxon>
        <taxon>Gunneridae</taxon>
        <taxon>Pentapetalae</taxon>
        <taxon>rosids</taxon>
        <taxon>malvids</taxon>
        <taxon>Brassicales</taxon>
        <taxon>Brassicaceae</taxon>
        <taxon>Coluteocarpeae</taxon>
        <taxon>Noccaea</taxon>
    </lineage>
</organism>
<name>A0A1J3J9P4_NOCCA</name>
<dbReference type="AlphaFoldDB" id="A0A1J3J9P4"/>
<protein>
    <submittedName>
        <fullName evidence="1">Uncharacterized protein</fullName>
    </submittedName>
</protein>
<accession>A0A1J3J9P4</accession>
<reference evidence="1" key="1">
    <citation type="submission" date="2016-07" db="EMBL/GenBank/DDBJ databases">
        <title>De novo transcriptome assembly of four accessions of the metal hyperaccumulator plant Noccaea caerulescens.</title>
        <authorList>
            <person name="Blande D."/>
            <person name="Halimaa P."/>
            <person name="Tervahauta A.I."/>
            <person name="Aarts M.G."/>
            <person name="Karenlampi S.O."/>
        </authorList>
    </citation>
    <scope>NUCLEOTIDE SEQUENCE</scope>
</reference>
<proteinExistence type="predicted"/>
<gene>
    <name evidence="1" type="ORF">MP_TR7925_c11_g1_i1_g.24750</name>
</gene>
<sequence length="134" mass="14920">MDEMDLVRGVLQALSSPSIFWDQNGQIFRAKTEIRVSHLSQSSLHALLAGLLYAATYLKLVQCTVSCISPSLRSPPTLMAFANSVSAWLERLRDIALDEEVKINKSNVTVTPTLLGLTSSLSRYVVETRDIYLY</sequence>